<feature type="transmembrane region" description="Helical" evidence="1">
    <location>
        <begin position="1067"/>
        <end position="1089"/>
    </location>
</feature>
<dbReference type="PROSITE" id="PS50848">
    <property type="entry name" value="START"/>
    <property type="match status" value="1"/>
</dbReference>
<dbReference type="InterPro" id="IPR023393">
    <property type="entry name" value="START-like_dom_sf"/>
</dbReference>
<protein>
    <recommendedName>
        <fullName evidence="2">START domain-containing protein</fullName>
    </recommendedName>
</protein>
<dbReference type="Pfam" id="PF07699">
    <property type="entry name" value="Ephrin_rec_like"/>
    <property type="match status" value="2"/>
</dbReference>
<feature type="transmembrane region" description="Helical" evidence="1">
    <location>
        <begin position="1226"/>
        <end position="1250"/>
    </location>
</feature>
<proteinExistence type="predicted"/>
<evidence type="ECO:0000313" key="4">
    <source>
        <dbReference type="Proteomes" id="UP001162640"/>
    </source>
</evidence>
<feature type="transmembrane region" description="Helical" evidence="1">
    <location>
        <begin position="952"/>
        <end position="970"/>
    </location>
</feature>
<dbReference type="InterPro" id="IPR009030">
    <property type="entry name" value="Growth_fac_rcpt_cys_sf"/>
</dbReference>
<keyword evidence="1" id="KW-1133">Transmembrane helix</keyword>
<feature type="transmembrane region" description="Helical" evidence="1">
    <location>
        <begin position="1110"/>
        <end position="1134"/>
    </location>
</feature>
<dbReference type="Gene3D" id="3.30.530.20">
    <property type="match status" value="1"/>
</dbReference>
<dbReference type="InterPro" id="IPR002913">
    <property type="entry name" value="START_lipid-bd_dom"/>
</dbReference>
<reference evidence="4" key="1">
    <citation type="journal article" date="2023" name="Commun. Biol.">
        <title>Genome analysis of Parmales, the sister group of diatoms, reveals the evolutionary specialization of diatoms from phago-mixotrophs to photoautotrophs.</title>
        <authorList>
            <person name="Ban H."/>
            <person name="Sato S."/>
            <person name="Yoshikawa S."/>
            <person name="Yamada K."/>
            <person name="Nakamura Y."/>
            <person name="Ichinomiya M."/>
            <person name="Sato N."/>
            <person name="Blanc-Mathieu R."/>
            <person name="Endo H."/>
            <person name="Kuwata A."/>
            <person name="Ogata H."/>
        </authorList>
    </citation>
    <scope>NUCLEOTIDE SEQUENCE [LARGE SCALE GENOMIC DNA]</scope>
</reference>
<keyword evidence="1" id="KW-0812">Transmembrane</keyword>
<feature type="transmembrane region" description="Helical" evidence="1">
    <location>
        <begin position="1158"/>
        <end position="1180"/>
    </location>
</feature>
<dbReference type="PANTHER" id="PTHR11319:SF35">
    <property type="entry name" value="OUTER MEMBRANE PROTEIN PMPC-RELATED"/>
    <property type="match status" value="1"/>
</dbReference>
<evidence type="ECO:0000313" key="3">
    <source>
        <dbReference type="EMBL" id="GMH71788.1"/>
    </source>
</evidence>
<feature type="transmembrane region" description="Helical" evidence="1">
    <location>
        <begin position="1270"/>
        <end position="1289"/>
    </location>
</feature>
<dbReference type="CDD" id="cd00177">
    <property type="entry name" value="START"/>
    <property type="match status" value="1"/>
</dbReference>
<dbReference type="SUPFAM" id="SSF57184">
    <property type="entry name" value="Growth factor receptor domain"/>
    <property type="match status" value="2"/>
</dbReference>
<feature type="domain" description="START" evidence="2">
    <location>
        <begin position="1392"/>
        <end position="1571"/>
    </location>
</feature>
<dbReference type="Pfam" id="PF01852">
    <property type="entry name" value="START"/>
    <property type="match status" value="1"/>
</dbReference>
<evidence type="ECO:0000256" key="1">
    <source>
        <dbReference type="SAM" id="Phobius"/>
    </source>
</evidence>
<sequence>MGTKILCEIGFVEIPITIELAATCPTGQEPINSTNCSPCQVNTISNTVSTDLCFPCTEGKFSLEGASECTASSCPAGQEPSSPTECSKCQADTFSSTDSTKLCAPCAEGKFSIQEASECTAATCPAGQEPSSTTECSRCPANKFSNTMSTEPCAYCPIGKYSDYGSDECVLEVPPSIIVSGVCVPSGNYNGLYWPVQETESRRWYFKNDNDLFLYWDASCEGSGENYNAHRWILNDNLAMTSEGDDCRFDGYIESISMAPPVGNYTWKISCDFSIVDTELKIEAIVPIDRAINTVEKLFGAISKFGTLNRMRSGDRALVEAGTYRCVTGTESCHNFIKMYYTDQLFGSIACAGESLGCVIDGEDKRDIMWIDGTGSDKLTLRGIRFCRGNSMVTKPISYGGGLGLGKEAIVKLEFCSFDSCSAHQGGAIFLNGGTDLSSYGVSFTNNSATGQGRDIRNDGTLAILDTCPDEWTGLTTKGEPLDVSGRAALALGTPNSYTIGLCTVCPLGKADPRAWYDLSASLTCQTCTLGKYRSQSVASCTICSAGKYNNDEGTNGLLHADCTSCVAGKHLPDDGSTASSHDSDADCITCAAGKYSLAAAPTCVDCAKGKYLTNDHEQHSSDHDEEDDCIQCPTGKYNDITGSTSCKNCLEGKYLDFTGAIAETQCLSCAEGKHNNGVGLTTDCFFCASGKIAPSEGYHECTDCITGTYASSAGMTECIQCAEDTYSNEVGSQTCQQCDGTWADFKGAVECQKCPQYMTFNGTSCICQESFIREKDSRRCTCKAGETVVDGKCVACDDGRYKDQPGTKACSVCDADAIEGAFESIPGANKTSSASCACGFGKFAEAPDGDNPGKLNGICKVCADIELPEGVNCSKVGLTKATLPIVDGYWRSSKNDHDIVKCENLESCTHSSDEDLCAEGHTGPICSVCKDGFNKDTLGVCKSCGSAGVSVGFYALCGVLGITILYLVLRKKIGKEKLTLAAVTEGITRVTSDDKHWSQRLNTKAKILTSFYQIVSKFPSTMDIQYPDVYRIFATAVNNFFNLNSIGLISVGCFLPRSMYSFYGSFLVTAITPIIFCLILLVATLLQCRKLNPDAARKLTASRFGIFSGFLYLIFSSTTTMSFTAFFCTTYGADDTEYLIADRSIDCNSDFHKKFKLLSYVMILVYPIGITTIYTVELWKHRAAIQNSKTREEDPTIQHLVFLWRDYRAQYWWFEIYESFRRLSFAGLLVIFKPGGAPQLCFSLILAFISSLMYSTYQPFDRTEENTLAKTSSISIFLTLLAAILISLKDKFVEDYNDGFGVLLVVINIFVFVMFGFGFFIRPIFSLITKCNEKHLHDAKLKGMGEEVTFSDDKSVALFIEHFKKLADSDEKEACWKAIQAKDWSGKTKKVKEWLAETGVEAEWRCVEGNGPVDQARLKFVVDADIETVLEEISSIKDRHESATGSFLYVIDKGVCQPGDSWRQIYRAMKLPWPLRQRDLVYTEHMRRDPDGDILICCRSSRELNDTTNSMSVELGRMRANMRLGGYRLRGVGSGKTEIVYIADVDLRGILAIGYFFRHIIQSYPKGVVDLHRKSAKEGYSESAFSDPPPSLPILGKALTKVAKKGGAKGRRLTANPMFAGLQTTKSVADGLNIEMGEEDQECE</sequence>
<dbReference type="SMART" id="SM01411">
    <property type="entry name" value="Ephrin_rec_like"/>
    <property type="match status" value="8"/>
</dbReference>
<dbReference type="InterPro" id="IPR011641">
    <property type="entry name" value="Tyr-kin_ephrin_A/B_rcpt-like"/>
</dbReference>
<keyword evidence="1" id="KW-0472">Membrane</keyword>
<comment type="caution">
    <text evidence="3">The sequence shown here is derived from an EMBL/GenBank/DDBJ whole genome shotgun (WGS) entry which is preliminary data.</text>
</comment>
<accession>A0A9W7ECZ9</accession>
<dbReference type="Gene3D" id="2.10.50.10">
    <property type="entry name" value="Tumor Necrosis Factor Receptor, subunit A, domain 2"/>
    <property type="match status" value="3"/>
</dbReference>
<dbReference type="Proteomes" id="UP001162640">
    <property type="component" value="Unassembled WGS sequence"/>
</dbReference>
<name>A0A9W7ECZ9_9STRA</name>
<feature type="transmembrane region" description="Helical" evidence="1">
    <location>
        <begin position="1301"/>
        <end position="1322"/>
    </location>
</feature>
<dbReference type="SUPFAM" id="SSF55961">
    <property type="entry name" value="Bet v1-like"/>
    <property type="match status" value="1"/>
</dbReference>
<evidence type="ECO:0000259" key="2">
    <source>
        <dbReference type="PROSITE" id="PS50848"/>
    </source>
</evidence>
<dbReference type="EMBL" id="BLQM01000169">
    <property type="protein sequence ID" value="GMH71788.1"/>
    <property type="molecule type" value="Genomic_DNA"/>
</dbReference>
<dbReference type="GO" id="GO:0008289">
    <property type="term" value="F:lipid binding"/>
    <property type="evidence" value="ECO:0007669"/>
    <property type="project" value="InterPro"/>
</dbReference>
<gene>
    <name evidence="3" type="ORF">TL16_g05744</name>
</gene>
<dbReference type="PANTHER" id="PTHR11319">
    <property type="entry name" value="G PROTEIN-COUPLED RECEPTOR-RELATED"/>
    <property type="match status" value="1"/>
</dbReference>
<organism evidence="3 4">
    <name type="scientific">Triparma laevis f. inornata</name>
    <dbReference type="NCBI Taxonomy" id="1714386"/>
    <lineage>
        <taxon>Eukaryota</taxon>
        <taxon>Sar</taxon>
        <taxon>Stramenopiles</taxon>
        <taxon>Ochrophyta</taxon>
        <taxon>Bolidophyceae</taxon>
        <taxon>Parmales</taxon>
        <taxon>Triparmaceae</taxon>
        <taxon>Triparma</taxon>
    </lineage>
</organism>
<feature type="transmembrane region" description="Helical" evidence="1">
    <location>
        <begin position="1041"/>
        <end position="1061"/>
    </location>
</feature>